<name>Q2HHX4_CHAGB</name>
<protein>
    <recommendedName>
        <fullName evidence="8">Metal homeostatis protein BSD2</fullName>
    </recommendedName>
</protein>
<feature type="compositionally biased region" description="Polar residues" evidence="5">
    <location>
        <begin position="121"/>
        <end position="138"/>
    </location>
</feature>
<evidence type="ECO:0000256" key="5">
    <source>
        <dbReference type="SAM" id="MobiDB-lite"/>
    </source>
</evidence>
<reference evidence="7" key="1">
    <citation type="journal article" date="2015" name="Genome Announc.">
        <title>Draft genome sequence of the cellulolytic fungus Chaetomium globosum.</title>
        <authorList>
            <person name="Cuomo C.A."/>
            <person name="Untereiner W.A."/>
            <person name="Ma L.-J."/>
            <person name="Grabherr M."/>
            <person name="Birren B.W."/>
        </authorList>
    </citation>
    <scope>NUCLEOTIDE SEQUENCE [LARGE SCALE GENOMIC DNA]</scope>
    <source>
        <strain evidence="7">ATCC 6205 / CBS 148.51 / DSM 1962 / NBRC 6347 / NRRL 1970</strain>
    </source>
</reference>
<proteinExistence type="predicted"/>
<dbReference type="RefSeq" id="XP_001219401.1">
    <property type="nucleotide sequence ID" value="XM_001219400.1"/>
</dbReference>
<dbReference type="GO" id="GO:0048471">
    <property type="term" value="C:perinuclear region of cytoplasm"/>
    <property type="evidence" value="ECO:0007669"/>
    <property type="project" value="TreeGrafter"/>
</dbReference>
<keyword evidence="3" id="KW-1133">Transmembrane helix</keyword>
<evidence type="ECO:0008006" key="8">
    <source>
        <dbReference type="Google" id="ProtNLM"/>
    </source>
</evidence>
<dbReference type="PANTHER" id="PTHR13396:SF5">
    <property type="entry name" value="NEDD4 FAMILY INTERACTING PROTEIN"/>
    <property type="match status" value="1"/>
</dbReference>
<feature type="region of interest" description="Disordered" evidence="5">
    <location>
        <begin position="238"/>
        <end position="271"/>
    </location>
</feature>
<evidence type="ECO:0000256" key="2">
    <source>
        <dbReference type="ARBA" id="ARBA00022692"/>
    </source>
</evidence>
<dbReference type="AlphaFoldDB" id="Q2HHX4"/>
<dbReference type="GO" id="GO:0030001">
    <property type="term" value="P:metal ion transport"/>
    <property type="evidence" value="ECO:0007669"/>
    <property type="project" value="InterPro"/>
</dbReference>
<evidence type="ECO:0000313" key="6">
    <source>
        <dbReference type="EMBL" id="EAQ91945.1"/>
    </source>
</evidence>
<evidence type="ECO:0000256" key="4">
    <source>
        <dbReference type="ARBA" id="ARBA00023136"/>
    </source>
</evidence>
<dbReference type="OrthoDB" id="10003116at2759"/>
<feature type="compositionally biased region" description="Acidic residues" evidence="5">
    <location>
        <begin position="79"/>
        <end position="93"/>
    </location>
</feature>
<dbReference type="PANTHER" id="PTHR13396">
    <property type="entry name" value="NEDD4 FAMILY INTERACTING PROTEIN 1/2"/>
    <property type="match status" value="1"/>
</dbReference>
<dbReference type="InterPro" id="IPR019325">
    <property type="entry name" value="NEDD4/Bsd2"/>
</dbReference>
<sequence>MSGRYERVRVSSAPRPAEQARNEFGLTTSQVNAHDDEAETPTDPLPRPMHPVPNSPPPSFRSRTSSRERSNTVNPDLADAFDADGDESEDETDDRQRLVRGNSTPSFNDATRTGAAAQPGGQPTQITRPTGGAPTTSRVYGGGIQSDGVFSNLSAKPETGDTEKDELPPSYEQAAADQAPPYWETTILAPGLGGPDDVFIDGLPVGSFFGFPRTDSRAGLGIILIQYGFYMKSAPGSGSGEGMQSSMGGDGYASPSDPNSHNFNQDDVNGSGSDEITGTDWAAYVLMVAGWFILIRAVSDYLKVRRHEQLVLQSPDRGLGIPIIATGENPERVV</sequence>
<dbReference type="GO" id="GO:0005794">
    <property type="term" value="C:Golgi apparatus"/>
    <property type="evidence" value="ECO:0007669"/>
    <property type="project" value="TreeGrafter"/>
</dbReference>
<organism evidence="6 7">
    <name type="scientific">Chaetomium globosum (strain ATCC 6205 / CBS 148.51 / DSM 1962 / NBRC 6347 / NRRL 1970)</name>
    <name type="common">Soil fungus</name>
    <dbReference type="NCBI Taxonomy" id="306901"/>
    <lineage>
        <taxon>Eukaryota</taxon>
        <taxon>Fungi</taxon>
        <taxon>Dikarya</taxon>
        <taxon>Ascomycota</taxon>
        <taxon>Pezizomycotina</taxon>
        <taxon>Sordariomycetes</taxon>
        <taxon>Sordariomycetidae</taxon>
        <taxon>Sordariales</taxon>
        <taxon>Chaetomiaceae</taxon>
        <taxon>Chaetomium</taxon>
    </lineage>
</organism>
<dbReference type="GO" id="GO:0031398">
    <property type="term" value="P:positive regulation of protein ubiquitination"/>
    <property type="evidence" value="ECO:0007669"/>
    <property type="project" value="TreeGrafter"/>
</dbReference>
<dbReference type="STRING" id="306901.Q2HHX4"/>
<accession>Q2HHX4</accession>
<dbReference type="FunCoup" id="Q2HHX4">
    <property type="interactions" value="29"/>
</dbReference>
<dbReference type="HOGENOM" id="CLU_041193_0_0_1"/>
<dbReference type="EMBL" id="CH408029">
    <property type="protein sequence ID" value="EAQ91945.1"/>
    <property type="molecule type" value="Genomic_DNA"/>
</dbReference>
<evidence type="ECO:0000256" key="1">
    <source>
        <dbReference type="ARBA" id="ARBA00004141"/>
    </source>
</evidence>
<evidence type="ECO:0000313" key="7">
    <source>
        <dbReference type="Proteomes" id="UP000001056"/>
    </source>
</evidence>
<feature type="region of interest" description="Disordered" evidence="5">
    <location>
        <begin position="1"/>
        <end position="177"/>
    </location>
</feature>
<keyword evidence="7" id="KW-1185">Reference proteome</keyword>
<feature type="compositionally biased region" description="Polar residues" evidence="5">
    <location>
        <begin position="256"/>
        <end position="271"/>
    </location>
</feature>
<dbReference type="GeneID" id="4387794"/>
<evidence type="ECO:0000256" key="3">
    <source>
        <dbReference type="ARBA" id="ARBA00022989"/>
    </source>
</evidence>
<dbReference type="GO" id="GO:0006511">
    <property type="term" value="P:ubiquitin-dependent protein catabolic process"/>
    <property type="evidence" value="ECO:0007669"/>
    <property type="project" value="TreeGrafter"/>
</dbReference>
<feature type="compositionally biased region" description="Basic and acidic residues" evidence="5">
    <location>
        <begin position="158"/>
        <end position="167"/>
    </location>
</feature>
<feature type="compositionally biased region" description="Polar residues" evidence="5">
    <location>
        <begin position="101"/>
        <end position="111"/>
    </location>
</feature>
<dbReference type="GO" id="GO:0007034">
    <property type="term" value="P:vacuolar transport"/>
    <property type="evidence" value="ECO:0007669"/>
    <property type="project" value="InterPro"/>
</dbReference>
<dbReference type="VEuPathDB" id="FungiDB:CHGG_00180"/>
<comment type="subcellular location">
    <subcellularLocation>
        <location evidence="1">Membrane</location>
        <topology evidence="1">Multi-pass membrane protein</topology>
    </subcellularLocation>
</comment>
<dbReference type="GO" id="GO:0016020">
    <property type="term" value="C:membrane"/>
    <property type="evidence" value="ECO:0007669"/>
    <property type="project" value="UniProtKB-SubCell"/>
</dbReference>
<keyword evidence="2" id="KW-0812">Transmembrane</keyword>
<dbReference type="Proteomes" id="UP000001056">
    <property type="component" value="Unassembled WGS sequence"/>
</dbReference>
<keyword evidence="4" id="KW-0472">Membrane</keyword>
<dbReference type="OMA" id="SFVWNGM"/>
<dbReference type="Pfam" id="PF10176">
    <property type="entry name" value="NEDD4_Bsd2"/>
    <property type="match status" value="1"/>
</dbReference>
<dbReference type="InParanoid" id="Q2HHX4"/>
<dbReference type="eggNOG" id="KOG4812">
    <property type="taxonomic scope" value="Eukaryota"/>
</dbReference>
<dbReference type="GO" id="GO:0005783">
    <property type="term" value="C:endoplasmic reticulum"/>
    <property type="evidence" value="ECO:0007669"/>
    <property type="project" value="TreeGrafter"/>
</dbReference>
<gene>
    <name evidence="6" type="ORF">CHGG_00180</name>
</gene>
<feature type="compositionally biased region" description="Pro residues" evidence="5">
    <location>
        <begin position="43"/>
        <end position="59"/>
    </location>
</feature>